<reference evidence="5" key="1">
    <citation type="submission" date="2021-01" db="EMBL/GenBank/DDBJ databases">
        <title>Adiantum capillus-veneris genome.</title>
        <authorList>
            <person name="Fang Y."/>
            <person name="Liao Q."/>
        </authorList>
    </citation>
    <scope>NUCLEOTIDE SEQUENCE</scope>
    <source>
        <strain evidence="5">H3</strain>
        <tissue evidence="5">Leaf</tissue>
    </source>
</reference>
<feature type="compositionally biased region" description="Polar residues" evidence="3">
    <location>
        <begin position="30"/>
        <end position="45"/>
    </location>
</feature>
<dbReference type="GO" id="GO:0005634">
    <property type="term" value="C:nucleus"/>
    <property type="evidence" value="ECO:0007669"/>
    <property type="project" value="TreeGrafter"/>
</dbReference>
<dbReference type="SUPFAM" id="SSF54928">
    <property type="entry name" value="RNA-binding domain, RBD"/>
    <property type="match status" value="2"/>
</dbReference>
<dbReference type="AlphaFoldDB" id="A0A9D4ZD64"/>
<dbReference type="InterPro" id="IPR051229">
    <property type="entry name" value="ALYREF_mRNA_export"/>
</dbReference>
<proteinExistence type="predicted"/>
<evidence type="ECO:0000256" key="1">
    <source>
        <dbReference type="ARBA" id="ARBA00022884"/>
    </source>
</evidence>
<comment type="caution">
    <text evidence="5">The sequence shown here is derived from an EMBL/GenBank/DDBJ whole genome shotgun (WGS) entry which is preliminary data.</text>
</comment>
<dbReference type="Pfam" id="PF00076">
    <property type="entry name" value="RRM_1"/>
    <property type="match status" value="2"/>
</dbReference>
<dbReference type="InterPro" id="IPR012677">
    <property type="entry name" value="Nucleotide-bd_a/b_plait_sf"/>
</dbReference>
<dbReference type="EMBL" id="JABFUD020000013">
    <property type="protein sequence ID" value="KAI5071168.1"/>
    <property type="molecule type" value="Genomic_DNA"/>
</dbReference>
<evidence type="ECO:0000259" key="4">
    <source>
        <dbReference type="PROSITE" id="PS50102"/>
    </source>
</evidence>
<dbReference type="InterPro" id="IPR035979">
    <property type="entry name" value="RBD_domain_sf"/>
</dbReference>
<protein>
    <recommendedName>
        <fullName evidence="4">RRM domain-containing protein</fullName>
    </recommendedName>
</protein>
<keyword evidence="6" id="KW-1185">Reference proteome</keyword>
<dbReference type="PANTHER" id="PTHR19965:SF35">
    <property type="entry name" value="RNA ANNEALING PROTEIN YRA1"/>
    <property type="match status" value="1"/>
</dbReference>
<dbReference type="SMART" id="SM00360">
    <property type="entry name" value="RRM"/>
    <property type="match status" value="2"/>
</dbReference>
<dbReference type="GO" id="GO:0003729">
    <property type="term" value="F:mRNA binding"/>
    <property type="evidence" value="ECO:0007669"/>
    <property type="project" value="TreeGrafter"/>
</dbReference>
<sequence length="348" mass="38484">MKTRPRKPIASLNETSLSVKKTPLKRVARSSLTTPGSSHAESSSAAVRRAHRKATASLATKSHASRRKHVAVEKLLEDAKTVIKHSVKPSSSRGCSQNQSMPQPSDLAMKSNDEVTWIIISNVHPGAAYEDLIQVLFGRIGELRGLTIHRDANGHCQGSIDVAFEKREDAEEAVTHYGNNIALFGMPWEIQQFGKRRCTRLHYTGSSSTRQSFRLRSKKLAASTIQSSSSILPAVKRTQRLEASGAFEIGVSARVLISNIDPRVPAEIIELLFQKAGKLKSHHVHYEATSYKLGTAVVVYERSEDAVAAVKHFKNNIEFFNVTWDIVLDYEPLAKARSGQRGHSRLSN</sequence>
<organism evidence="5 6">
    <name type="scientific">Adiantum capillus-veneris</name>
    <name type="common">Maidenhair fern</name>
    <dbReference type="NCBI Taxonomy" id="13818"/>
    <lineage>
        <taxon>Eukaryota</taxon>
        <taxon>Viridiplantae</taxon>
        <taxon>Streptophyta</taxon>
        <taxon>Embryophyta</taxon>
        <taxon>Tracheophyta</taxon>
        <taxon>Polypodiopsida</taxon>
        <taxon>Polypodiidae</taxon>
        <taxon>Polypodiales</taxon>
        <taxon>Pteridineae</taxon>
        <taxon>Pteridaceae</taxon>
        <taxon>Vittarioideae</taxon>
        <taxon>Adiantum</taxon>
    </lineage>
</organism>
<feature type="domain" description="RRM" evidence="4">
    <location>
        <begin position="253"/>
        <end position="348"/>
    </location>
</feature>
<dbReference type="PROSITE" id="PS50102">
    <property type="entry name" value="RRM"/>
    <property type="match status" value="2"/>
</dbReference>
<gene>
    <name evidence="5" type="ORF">GOP47_0013419</name>
</gene>
<evidence type="ECO:0000256" key="3">
    <source>
        <dbReference type="SAM" id="MobiDB-lite"/>
    </source>
</evidence>
<dbReference type="GO" id="GO:0006406">
    <property type="term" value="P:mRNA export from nucleus"/>
    <property type="evidence" value="ECO:0007669"/>
    <property type="project" value="TreeGrafter"/>
</dbReference>
<evidence type="ECO:0000313" key="6">
    <source>
        <dbReference type="Proteomes" id="UP000886520"/>
    </source>
</evidence>
<dbReference type="InterPro" id="IPR000504">
    <property type="entry name" value="RRM_dom"/>
</dbReference>
<name>A0A9D4ZD64_ADICA</name>
<dbReference type="PANTHER" id="PTHR19965">
    <property type="entry name" value="RNA AND EXPORT FACTOR BINDING PROTEIN"/>
    <property type="match status" value="1"/>
</dbReference>
<keyword evidence="1 2" id="KW-0694">RNA-binding</keyword>
<evidence type="ECO:0000313" key="5">
    <source>
        <dbReference type="EMBL" id="KAI5071168.1"/>
    </source>
</evidence>
<dbReference type="OrthoDB" id="346839at2759"/>
<feature type="domain" description="RRM" evidence="4">
    <location>
        <begin position="116"/>
        <end position="206"/>
    </location>
</feature>
<dbReference type="Proteomes" id="UP000886520">
    <property type="component" value="Chromosome 13"/>
</dbReference>
<feature type="region of interest" description="Disordered" evidence="3">
    <location>
        <begin position="1"/>
        <end position="68"/>
    </location>
</feature>
<accession>A0A9D4ZD64</accession>
<evidence type="ECO:0000256" key="2">
    <source>
        <dbReference type="PROSITE-ProRule" id="PRU00176"/>
    </source>
</evidence>
<dbReference type="Gene3D" id="3.30.70.330">
    <property type="match status" value="2"/>
</dbReference>